<protein>
    <recommendedName>
        <fullName evidence="1">DUF6314 domain-containing protein</fullName>
    </recommendedName>
</protein>
<comment type="caution">
    <text evidence="2">The sequence shown here is derived from an EMBL/GenBank/DDBJ whole genome shotgun (WGS) entry which is preliminary data.</text>
</comment>
<organism evidence="2 3">
    <name type="scientific">Arthrobacter russicus</name>
    <dbReference type="NCBI Taxonomy" id="172040"/>
    <lineage>
        <taxon>Bacteria</taxon>
        <taxon>Bacillati</taxon>
        <taxon>Actinomycetota</taxon>
        <taxon>Actinomycetes</taxon>
        <taxon>Micrococcales</taxon>
        <taxon>Micrococcaceae</taxon>
        <taxon>Arthrobacter</taxon>
    </lineage>
</organism>
<proteinExistence type="predicted"/>
<dbReference type="Proteomes" id="UP001185069">
    <property type="component" value="Unassembled WGS sequence"/>
</dbReference>
<dbReference type="EMBL" id="JAVDQF010000001">
    <property type="protein sequence ID" value="MDR6269236.1"/>
    <property type="molecule type" value="Genomic_DNA"/>
</dbReference>
<keyword evidence="3" id="KW-1185">Reference proteome</keyword>
<accession>A0ABU1JBI8</accession>
<evidence type="ECO:0000313" key="2">
    <source>
        <dbReference type="EMBL" id="MDR6269236.1"/>
    </source>
</evidence>
<sequence>MTPARRHGDTSELADRLPGLRDLSVFLQGSWRVERSVLDRSRSLSGGFNGSIDFSPADGGLHYRETGLLSWSGSIAPATREYFLRRTGDPAGLDWYFVDPDGSPSYFFHRMDLRTGSWQTEHPCSADLYRVDYAVADQNTLSAVWDVSGPSKDQLLSSSWHRLG</sequence>
<dbReference type="InterPro" id="IPR045632">
    <property type="entry name" value="DUF6314"/>
</dbReference>
<feature type="domain" description="DUF6314" evidence="1">
    <location>
        <begin position="27"/>
        <end position="162"/>
    </location>
</feature>
<name>A0ABU1JBI8_9MICC</name>
<evidence type="ECO:0000313" key="3">
    <source>
        <dbReference type="Proteomes" id="UP001185069"/>
    </source>
</evidence>
<dbReference type="RefSeq" id="WP_309797391.1">
    <property type="nucleotide sequence ID" value="NZ_BAAAHY010000001.1"/>
</dbReference>
<dbReference type="Pfam" id="PF19834">
    <property type="entry name" value="DUF6314"/>
    <property type="match status" value="1"/>
</dbReference>
<evidence type="ECO:0000259" key="1">
    <source>
        <dbReference type="Pfam" id="PF19834"/>
    </source>
</evidence>
<reference evidence="2 3" key="1">
    <citation type="submission" date="2023-07" db="EMBL/GenBank/DDBJ databases">
        <title>Sequencing the genomes of 1000 actinobacteria strains.</title>
        <authorList>
            <person name="Klenk H.-P."/>
        </authorList>
    </citation>
    <scope>NUCLEOTIDE SEQUENCE [LARGE SCALE GENOMIC DNA]</scope>
    <source>
        <strain evidence="2 3">DSM 14555</strain>
    </source>
</reference>
<gene>
    <name evidence="2" type="ORF">JOE69_001474</name>
</gene>